<evidence type="ECO:0000313" key="2">
    <source>
        <dbReference type="Proteomes" id="UP001057279"/>
    </source>
</evidence>
<reference evidence="1" key="1">
    <citation type="submission" date="2022-03" db="EMBL/GenBank/DDBJ databases">
        <title>Genomic analyses of argali, domestic sheep and their hybrids provide insights into chromosomal evolution, heterosis and genetic basis of agronomic traits.</title>
        <authorList>
            <person name="Li M."/>
        </authorList>
    </citation>
    <scope>NUCLEOTIDE SEQUENCE</scope>
    <source>
        <strain evidence="1">F1 hybrid</strain>
    </source>
</reference>
<name>A0ACB9U7X9_9CETA</name>
<organism evidence="1 2">
    <name type="scientific">Ovis ammon polii x Ovis aries</name>
    <dbReference type="NCBI Taxonomy" id="2918886"/>
    <lineage>
        <taxon>Eukaryota</taxon>
        <taxon>Metazoa</taxon>
        <taxon>Chordata</taxon>
        <taxon>Craniata</taxon>
        <taxon>Vertebrata</taxon>
        <taxon>Euteleostomi</taxon>
        <taxon>Mammalia</taxon>
        <taxon>Eutheria</taxon>
        <taxon>Laurasiatheria</taxon>
        <taxon>Artiodactyla</taxon>
        <taxon>Ruminantia</taxon>
        <taxon>Pecora</taxon>
        <taxon>Bovidae</taxon>
        <taxon>Caprinae</taxon>
        <taxon>Ovis</taxon>
    </lineage>
</organism>
<dbReference type="Proteomes" id="UP001057279">
    <property type="component" value="Linkage Group LG22"/>
</dbReference>
<accession>A0ACB9U7X9</accession>
<keyword evidence="2" id="KW-1185">Reference proteome</keyword>
<gene>
    <name evidence="1" type="ORF">MJG53_017577</name>
</gene>
<dbReference type="EMBL" id="CM043047">
    <property type="protein sequence ID" value="KAI4560948.1"/>
    <property type="molecule type" value="Genomic_DNA"/>
</dbReference>
<comment type="caution">
    <text evidence="1">The sequence shown here is derived from an EMBL/GenBank/DDBJ whole genome shotgun (WGS) entry which is preliminary data.</text>
</comment>
<proteinExistence type="predicted"/>
<protein>
    <submittedName>
        <fullName evidence="1">Uncharacterized protein</fullName>
    </submittedName>
</protein>
<sequence>MDAKSNIEIMLAKVCDFMLLLAKGSCLLLLLLVMSNLLLYQGNSCPSCFPNMFDIPLTSLSDLFLNANRLSCDIFGLSWIMFPEFDEQYAQGKLYHINASNNCHINSFHTPEDREHVQCTHDQKYAKGKLYYFSATNSCHTNFLKTPEEIKEAEKMNNEDLSKWILMLLYSWHSPLNHLVTDLQSMKEVSDTILSNARKYVKKVEALQAFMERHFCQFLLTSVLNSAYLQRMDRKSNIKIKHGRIYDFMLLLAKGKTCPICCPDVFDIPLESLRNLFLNATMLSRDIANHSNIMFNEFHEKYVQGKPYYINMLYSCHTDVTPTPKEREIALMMTFLLTSVLNSAYLQRMHRKNNIKITLARVYDFMLLLAKVSCLLHLLVLSNLLLCQGNSCPSCSPDVFDIPLKTLTDLFIDATRLSHDFHYLSTIMFSEFNEKYAQGKQYYINATKSCHTNRLHTPEERDKAQQMNIILPARWKMYEARIYWSGLPSLTSSDEDRRHSEFYNLFQCLRSDSRKVDMYTNILACRIHKTC</sequence>
<evidence type="ECO:0000313" key="1">
    <source>
        <dbReference type="EMBL" id="KAI4560948.1"/>
    </source>
</evidence>